<reference evidence="3 4" key="1">
    <citation type="submission" date="2018-08" db="EMBL/GenBank/DDBJ databases">
        <title>A genome reference for cultivated species of the human gut microbiota.</title>
        <authorList>
            <person name="Zou Y."/>
            <person name="Xue W."/>
            <person name="Luo G."/>
        </authorList>
    </citation>
    <scope>NUCLEOTIDE SEQUENCE [LARGE SCALE GENOMIC DNA]</scope>
    <source>
        <strain evidence="3 4">TM04-30</strain>
    </source>
</reference>
<sequence>MKKAILSLVILTFSISLNAQQKFTSVVQFMDSLAIWTKKKTPYAEVDSIVVKNAIGIRQHGSMWILIGDNIDEDAFKLAIFENRFTKTVSHFSMIRSYNYYCKELETDLAITKGFLESSKFINPVFKEMVKTSNGAGFMYLSKNLDICIGIKSVYQNGKIYLTTIFAPKELYDTIKYGE</sequence>
<name>A0A8B2YQV2_BACUN</name>
<proteinExistence type="predicted"/>
<dbReference type="Proteomes" id="UP001218502">
    <property type="component" value="Unassembled WGS sequence"/>
</dbReference>
<keyword evidence="1" id="KW-0732">Signal</keyword>
<reference evidence="2" key="2">
    <citation type="submission" date="2022-10" db="EMBL/GenBank/DDBJ databases">
        <title>Human gut microbiome strain richness.</title>
        <authorList>
            <person name="Chen-Liaw A."/>
        </authorList>
    </citation>
    <scope>NUCLEOTIDE SEQUENCE</scope>
    <source>
        <strain evidence="2">A1_m1001262Bd0_191120</strain>
    </source>
</reference>
<dbReference type="Proteomes" id="UP000260844">
    <property type="component" value="Unassembled WGS sequence"/>
</dbReference>
<dbReference type="EMBL" id="JAQNQY010000006">
    <property type="protein sequence ID" value="MDC1752224.1"/>
    <property type="molecule type" value="Genomic_DNA"/>
</dbReference>
<dbReference type="RefSeq" id="WP_117689075.1">
    <property type="nucleotide sequence ID" value="NZ_JAQNQY010000006.1"/>
</dbReference>
<evidence type="ECO:0000313" key="2">
    <source>
        <dbReference type="EMBL" id="MDC1752224.1"/>
    </source>
</evidence>
<dbReference type="EMBL" id="QSPV01000007">
    <property type="protein sequence ID" value="RGJ93434.1"/>
    <property type="molecule type" value="Genomic_DNA"/>
</dbReference>
<protein>
    <submittedName>
        <fullName evidence="3">Uncharacterized protein</fullName>
    </submittedName>
</protein>
<dbReference type="AlphaFoldDB" id="A0A8B2YQV2"/>
<evidence type="ECO:0000313" key="4">
    <source>
        <dbReference type="Proteomes" id="UP000260844"/>
    </source>
</evidence>
<feature type="signal peptide" evidence="1">
    <location>
        <begin position="1"/>
        <end position="19"/>
    </location>
</feature>
<comment type="caution">
    <text evidence="3">The sequence shown here is derived from an EMBL/GenBank/DDBJ whole genome shotgun (WGS) entry which is preliminary data.</text>
</comment>
<evidence type="ECO:0000313" key="3">
    <source>
        <dbReference type="EMBL" id="RGJ93434.1"/>
    </source>
</evidence>
<feature type="chain" id="PRO_5042756210" evidence="1">
    <location>
        <begin position="20"/>
        <end position="179"/>
    </location>
</feature>
<accession>A0A8B2YQV2</accession>
<evidence type="ECO:0000256" key="1">
    <source>
        <dbReference type="SAM" id="SignalP"/>
    </source>
</evidence>
<gene>
    <name evidence="3" type="ORF">DXD40_10085</name>
    <name evidence="2" type="ORF">POY80_07185</name>
</gene>
<organism evidence="3 4">
    <name type="scientific">Bacteroides uniformis</name>
    <dbReference type="NCBI Taxonomy" id="820"/>
    <lineage>
        <taxon>Bacteria</taxon>
        <taxon>Pseudomonadati</taxon>
        <taxon>Bacteroidota</taxon>
        <taxon>Bacteroidia</taxon>
        <taxon>Bacteroidales</taxon>
        <taxon>Bacteroidaceae</taxon>
        <taxon>Bacteroides</taxon>
    </lineage>
</organism>